<dbReference type="Proteomes" id="UP000675881">
    <property type="component" value="Chromosome 2"/>
</dbReference>
<dbReference type="InterPro" id="IPR024131">
    <property type="entry name" value="UPF0489"/>
</dbReference>
<reference evidence="2" key="2">
    <citation type="submission" date="2021-02" db="EMBL/GenBank/DDBJ databases">
        <authorList>
            <person name="Bekaert M."/>
        </authorList>
    </citation>
    <scope>NUCLEOTIDE SEQUENCE</scope>
    <source>
        <strain evidence="2">IoA-00</strain>
    </source>
</reference>
<dbReference type="Pfam" id="PF12640">
    <property type="entry name" value="UPF0489"/>
    <property type="match status" value="1"/>
</dbReference>
<evidence type="ECO:0000313" key="4">
    <source>
        <dbReference type="Proteomes" id="UP000675881"/>
    </source>
</evidence>
<dbReference type="OrthoDB" id="418142at2759"/>
<dbReference type="AlphaFoldDB" id="A0A0K2URA9"/>
<dbReference type="PANTHER" id="PTHR13225">
    <property type="entry name" value="MISEXPRESSION SUPPRESSOR OF RAS 6"/>
    <property type="match status" value="1"/>
</dbReference>
<evidence type="ECO:0000313" key="2">
    <source>
        <dbReference type="EMBL" id="CAF2875361.1"/>
    </source>
</evidence>
<name>A0A0K2URA9_LEPSM</name>
<dbReference type="EMBL" id="HG994581">
    <property type="protein sequence ID" value="CAF2875361.1"/>
    <property type="molecule type" value="Genomic_DNA"/>
</dbReference>
<reference evidence="3" key="1">
    <citation type="submission" date="2014-05" db="EMBL/GenBank/DDBJ databases">
        <authorList>
            <person name="Chronopoulou M."/>
        </authorList>
    </citation>
    <scope>NUCLEOTIDE SEQUENCE</scope>
    <source>
        <tissue evidence="3">Whole organism</tissue>
    </source>
</reference>
<proteinExistence type="inferred from homology"/>
<protein>
    <submittedName>
        <fullName evidence="2 3">UPF0489 protein C5orf22 homolog</fullName>
    </submittedName>
</protein>
<sequence>MGSSRPKDIIKAFVEEDHHDVLPHVFRSVGSKRLPLTNNVLIHFDSHPDLMLPAQLKASKLKEDVYHLYDVMSIENWILPAAYLRIFSTIIWIKPPWSTQIADGIYPFYIGEDPDSGEIFVTCLESYFLSEGIVREPSKLINTVEVCLVVISLSSHESFNPASIPSIEGGYVLDFDLDFFSVHNPFLNLHPKIQLYERLKKLYVFSSVPSYLRGEDKIQFALETSRKRKELLTKLDDVFQHLQKNNGSLIDYNGPGNEYVNEVSTIVDDLEREYEGEVIDWGLIHDAGCTCDDEDLPNHKSNEEEIKDLMEKIRNFLTRGAIASYLPDKPDIVTIARSSQDEFTPADQVDHIQEDLLNILNSIIPNLNVVKGYDE</sequence>
<evidence type="ECO:0000313" key="3">
    <source>
        <dbReference type="EMBL" id="CDW40276.1"/>
    </source>
</evidence>
<dbReference type="PANTHER" id="PTHR13225:SF3">
    <property type="entry name" value="UPF0489 PROTEIN C5ORF22"/>
    <property type="match status" value="1"/>
</dbReference>
<evidence type="ECO:0000256" key="1">
    <source>
        <dbReference type="ARBA" id="ARBA00007099"/>
    </source>
</evidence>
<dbReference type="EMBL" id="HACA01022915">
    <property type="protein sequence ID" value="CDW40276.1"/>
    <property type="molecule type" value="Transcribed_RNA"/>
</dbReference>
<keyword evidence="4" id="KW-1185">Reference proteome</keyword>
<gene>
    <name evidence="2" type="ORF">LSAA_6372</name>
</gene>
<comment type="similarity">
    <text evidence="1">Belongs to the UPF0489 family.</text>
</comment>
<accession>A0A0K2URA9</accession>
<organism evidence="3">
    <name type="scientific">Lepeophtheirus salmonis</name>
    <name type="common">Salmon louse</name>
    <name type="synonym">Caligus salmonis</name>
    <dbReference type="NCBI Taxonomy" id="72036"/>
    <lineage>
        <taxon>Eukaryota</taxon>
        <taxon>Metazoa</taxon>
        <taxon>Ecdysozoa</taxon>
        <taxon>Arthropoda</taxon>
        <taxon>Crustacea</taxon>
        <taxon>Multicrustacea</taxon>
        <taxon>Hexanauplia</taxon>
        <taxon>Copepoda</taxon>
        <taxon>Siphonostomatoida</taxon>
        <taxon>Caligidae</taxon>
        <taxon>Lepeophtheirus</taxon>
    </lineage>
</organism>